<dbReference type="Gene3D" id="3.40.640.10">
    <property type="entry name" value="Type I PLP-dependent aspartate aminotransferase-like (Major domain)"/>
    <property type="match status" value="1"/>
</dbReference>
<reference evidence="5" key="1">
    <citation type="submission" date="2014-01" db="EMBL/GenBank/DDBJ databases">
        <authorList>
            <person name="Aslett M."/>
        </authorList>
    </citation>
    <scope>NUCLEOTIDE SEQUENCE</scope>
</reference>
<evidence type="ECO:0000256" key="3">
    <source>
        <dbReference type="SAM" id="MobiDB-lite"/>
    </source>
</evidence>
<dbReference type="Proteomes" id="UP000030665">
    <property type="component" value="Unassembled WGS sequence"/>
</dbReference>
<dbReference type="PROSITE" id="PS00105">
    <property type="entry name" value="AA_TRANSFER_CLASS_1"/>
    <property type="match status" value="1"/>
</dbReference>
<dbReference type="NCBIfam" id="NF006755">
    <property type="entry name" value="PRK09275.1"/>
    <property type="match status" value="1"/>
</dbReference>
<dbReference type="STRING" id="36087.A0A077ZCZ3"/>
<evidence type="ECO:0000313" key="6">
    <source>
        <dbReference type="Proteomes" id="UP000030665"/>
    </source>
</evidence>
<accession>A0A077ZCZ3</accession>
<evidence type="ECO:0000259" key="4">
    <source>
        <dbReference type="Pfam" id="PF00155"/>
    </source>
</evidence>
<dbReference type="AlphaFoldDB" id="A0A077ZCZ3"/>
<protein>
    <submittedName>
        <fullName evidence="5">Putative aspartate aminotransferase (ISS)</fullName>
    </submittedName>
</protein>
<dbReference type="InterPro" id="IPR015422">
    <property type="entry name" value="PyrdxlP-dep_Trfase_small"/>
</dbReference>
<feature type="region of interest" description="Disordered" evidence="3">
    <location>
        <begin position="288"/>
        <end position="308"/>
    </location>
</feature>
<dbReference type="PANTHER" id="PTHR43795">
    <property type="entry name" value="BIFUNCTIONAL ASPARTATE AMINOTRANSFERASE AND GLUTAMATE/ASPARTATE-PREPHENATE AMINOTRANSFERASE-RELATED"/>
    <property type="match status" value="1"/>
</dbReference>
<keyword evidence="2" id="KW-0663">Pyridoxal phosphate</keyword>
<proteinExistence type="inferred from homology"/>
<dbReference type="Pfam" id="PF00155">
    <property type="entry name" value="Aminotran_1_2"/>
    <property type="match status" value="1"/>
</dbReference>
<gene>
    <name evidence="5" type="ORF">TTRE_0000599201</name>
</gene>
<dbReference type="InterPro" id="IPR004839">
    <property type="entry name" value="Aminotransferase_I/II_large"/>
</dbReference>
<dbReference type="OrthoDB" id="691673at2759"/>
<reference evidence="5" key="2">
    <citation type="submission" date="2014-03" db="EMBL/GenBank/DDBJ databases">
        <title>The whipworm genome and dual-species transcriptomics of an intimate host-pathogen interaction.</title>
        <authorList>
            <person name="Foth B.J."/>
            <person name="Tsai I.J."/>
            <person name="Reid A.J."/>
            <person name="Bancroft A.J."/>
            <person name="Nichol S."/>
            <person name="Tracey A."/>
            <person name="Holroyd N."/>
            <person name="Cotton J.A."/>
            <person name="Stanley E.J."/>
            <person name="Zarowiecki M."/>
            <person name="Liu J.Z."/>
            <person name="Huckvale T."/>
            <person name="Cooper P.J."/>
            <person name="Grencis R.K."/>
            <person name="Berriman M."/>
        </authorList>
    </citation>
    <scope>NUCLEOTIDE SEQUENCE [LARGE SCALE GENOMIC DNA]</scope>
</reference>
<keyword evidence="5" id="KW-0808">Transferase</keyword>
<sequence>MSVKEITSRQIFGMKRESVEKRIEEYFEETKDAATVLQFVFALLLRNALTVTDFSGMLTTIVQQILLYSQPDDTLRALAPFFKSYFSGGDWKQVMTRLFGNEKNYHSYDTAISHYKEFLFEKTTPIEELEDQQYKLTSIFLKENKKTQAWSLRDADPYLSEEKVKAILELLSLLTVFEKDGVRLFVEVVSSDVMNCTRHSLIKKSKAPKKGEEFEELEVVEEKKLPFRSTLADLIQSATNEETIEELEEKQIALPAGIKLENLNSEELLEIVKEQLPEEATLTDLRLVSEGESEQGEILPSDDSKNLTSKQADHSLMTALMSPPKDDQKPVTGLLDKKKPGIEATKKMLNDYHCKQKKSRGNPNWINTKARLAFARIIEFGAKESSRTISEGDLAGYTTLEGIRERLETFLSPKTSEIDQFLIDAVNYAHDTLKIDKDEFVKELVDGVIGNNYPVPSRILKHSERVINAYLESTLYRGEKLAEQTDLFPTEGGTAAIVYIFNSLKENKLIKQGDKIAINTPIFTPYLQIPELNDYEMVEVDLRSDEEHNWEIQASELDKLKDPEIKAFFAVNPSNPGAMAFDDTALEEIKKVVAEKPELIIITDDVYGTFVDEFKTIYSVVPYNTLLVYSYSKLFGATGWRLGVVAVNKENVFDHLISKLSQEKKAELTTRYSINVLEPEKMKFIDRMVADSRSVGLYHTSGLSTPQQIMEVLFSLTHLLSQEKDVYIETSKAIVNRRYEDLFKGLNIDGNASKENSKYYSLINIYQLAEKIYGSEFKKYLMEQFEQVDFLYNLSQKNGVVLMDGVGFGSQPGELRVSEANLPDEDYEIIARQILELIDEYHQSFLQQ</sequence>
<dbReference type="InterPro" id="IPR015421">
    <property type="entry name" value="PyrdxlP-dep_Trfase_major"/>
</dbReference>
<dbReference type="InterPro" id="IPR004838">
    <property type="entry name" value="NHTrfase_class1_PyrdxlP-BS"/>
</dbReference>
<dbReference type="GO" id="GO:0006520">
    <property type="term" value="P:amino acid metabolic process"/>
    <property type="evidence" value="ECO:0007669"/>
    <property type="project" value="TreeGrafter"/>
</dbReference>
<dbReference type="CDD" id="cd00609">
    <property type="entry name" value="AAT_like"/>
    <property type="match status" value="1"/>
</dbReference>
<dbReference type="Gene3D" id="1.10.20.110">
    <property type="match status" value="1"/>
</dbReference>
<dbReference type="InterPro" id="IPR022518">
    <property type="entry name" value="Aspartate_4-decarboxylase"/>
</dbReference>
<evidence type="ECO:0000256" key="1">
    <source>
        <dbReference type="ARBA" id="ARBA00007441"/>
    </source>
</evidence>
<organism evidence="5 6">
    <name type="scientific">Trichuris trichiura</name>
    <name type="common">Whipworm</name>
    <name type="synonym">Trichocephalus trichiurus</name>
    <dbReference type="NCBI Taxonomy" id="36087"/>
    <lineage>
        <taxon>Eukaryota</taxon>
        <taxon>Metazoa</taxon>
        <taxon>Ecdysozoa</taxon>
        <taxon>Nematoda</taxon>
        <taxon>Enoplea</taxon>
        <taxon>Dorylaimia</taxon>
        <taxon>Trichinellida</taxon>
        <taxon>Trichuridae</taxon>
        <taxon>Trichuris</taxon>
    </lineage>
</organism>
<dbReference type="InterPro" id="IPR050478">
    <property type="entry name" value="Ethylene_sulfur-biosynth"/>
</dbReference>
<dbReference type="EMBL" id="HG806199">
    <property type="protein sequence ID" value="CDW57699.1"/>
    <property type="molecule type" value="Genomic_DNA"/>
</dbReference>
<keyword evidence="5" id="KW-0032">Aminotransferase</keyword>
<evidence type="ECO:0000256" key="2">
    <source>
        <dbReference type="ARBA" id="ARBA00022898"/>
    </source>
</evidence>
<dbReference type="GO" id="GO:0008483">
    <property type="term" value="F:transaminase activity"/>
    <property type="evidence" value="ECO:0007669"/>
    <property type="project" value="UniProtKB-KW"/>
</dbReference>
<dbReference type="Gene3D" id="3.90.1150.10">
    <property type="entry name" value="Aspartate Aminotransferase, domain 1"/>
    <property type="match status" value="1"/>
</dbReference>
<dbReference type="SUPFAM" id="SSF53383">
    <property type="entry name" value="PLP-dependent transferases"/>
    <property type="match status" value="1"/>
</dbReference>
<dbReference type="PANTHER" id="PTHR43795:SF2">
    <property type="entry name" value="BIFUNCTIONAL ASPARTATE AMINOTRANSFERASE AND GLUTAMATE_ASPARTATE-PREPHENATE AMINOTRANSFERASE"/>
    <property type="match status" value="1"/>
</dbReference>
<evidence type="ECO:0000313" key="5">
    <source>
        <dbReference type="EMBL" id="CDW57699.1"/>
    </source>
</evidence>
<dbReference type="NCBIfam" id="TIGR03801">
    <property type="entry name" value="asp_4_decarbox"/>
    <property type="match status" value="1"/>
</dbReference>
<comment type="similarity">
    <text evidence="1">Belongs to the class-I pyridoxal-phosphate-dependent aminotransferase family.</text>
</comment>
<feature type="domain" description="Aminotransferase class I/classII large" evidence="4">
    <location>
        <begin position="468"/>
        <end position="834"/>
    </location>
</feature>
<name>A0A077ZCZ3_TRITR</name>
<keyword evidence="6" id="KW-1185">Reference proteome</keyword>
<dbReference type="InterPro" id="IPR015424">
    <property type="entry name" value="PyrdxlP-dep_Trfase"/>
</dbReference>
<dbReference type="GO" id="GO:0030170">
    <property type="term" value="F:pyridoxal phosphate binding"/>
    <property type="evidence" value="ECO:0007669"/>
    <property type="project" value="InterPro"/>
</dbReference>